<feature type="compositionally biased region" description="Basic and acidic residues" evidence="1">
    <location>
        <begin position="142"/>
        <end position="154"/>
    </location>
</feature>
<dbReference type="AlphaFoldDB" id="A0A6P6CNT1"/>
<proteinExistence type="predicted"/>
<organism evidence="2 3">
    <name type="scientific">Pteropus vampyrus</name>
    <name type="common">Large flying fox</name>
    <dbReference type="NCBI Taxonomy" id="132908"/>
    <lineage>
        <taxon>Eukaryota</taxon>
        <taxon>Metazoa</taxon>
        <taxon>Chordata</taxon>
        <taxon>Craniata</taxon>
        <taxon>Vertebrata</taxon>
        <taxon>Euteleostomi</taxon>
        <taxon>Mammalia</taxon>
        <taxon>Eutheria</taxon>
        <taxon>Laurasiatheria</taxon>
        <taxon>Chiroptera</taxon>
        <taxon>Yinpterochiroptera</taxon>
        <taxon>Pteropodoidea</taxon>
        <taxon>Pteropodidae</taxon>
        <taxon>Pteropodinae</taxon>
        <taxon>Pteropus</taxon>
    </lineage>
</organism>
<keyword evidence="2" id="KW-1185">Reference proteome</keyword>
<evidence type="ECO:0000313" key="3">
    <source>
        <dbReference type="RefSeq" id="XP_023389082.1"/>
    </source>
</evidence>
<evidence type="ECO:0000256" key="1">
    <source>
        <dbReference type="SAM" id="MobiDB-lite"/>
    </source>
</evidence>
<dbReference type="KEGG" id="pvp:111742743"/>
<dbReference type="RefSeq" id="XP_023389082.1">
    <property type="nucleotide sequence ID" value="XM_023533314.1"/>
</dbReference>
<dbReference type="GeneID" id="111742743"/>
<reference evidence="3" key="1">
    <citation type="submission" date="2025-08" db="UniProtKB">
        <authorList>
            <consortium name="RefSeq"/>
        </authorList>
    </citation>
    <scope>IDENTIFICATION</scope>
    <source>
        <tissue evidence="3">Kidney</tissue>
    </source>
</reference>
<evidence type="ECO:0000313" key="2">
    <source>
        <dbReference type="Proteomes" id="UP000515202"/>
    </source>
</evidence>
<sequence length="311" mass="34067">MLACAPARRPPVRLSPACTRLKACWLPMCHTLHRAGVTRVFSLGNYSHLRDNKLSSALRFELKKNENSNVTPARGYSWKQSHTMSTCPPSAHLLRHCGHRGWAPPVLREPVHSRPQCQGSIPKGSLSEASTGLHLPRRILRPSREQRDSSDLADMRAPPLPGHVALGKKEAQPIWAPTCSSVNGGDDLGLPFEGLGCEKRLSEPPENLSSDTFSVLCPPLHEIPIQTRTFFLWTPSLLGSLRKGHWKKGRAGQPCVPTAGTLKARWVLPTAWGGGHGKSECFHRTAQKLTVLSWAPGRAGTMAVVKAWGEP</sequence>
<feature type="region of interest" description="Disordered" evidence="1">
    <location>
        <begin position="110"/>
        <end position="158"/>
    </location>
</feature>
<name>A0A6P6CNT1_PTEVA</name>
<accession>A0A6P6CNT1</accession>
<protein>
    <submittedName>
        <fullName evidence="3">Uncharacterized protein LOC111742743</fullName>
    </submittedName>
</protein>
<dbReference type="Proteomes" id="UP000515202">
    <property type="component" value="Unplaced"/>
</dbReference>
<gene>
    <name evidence="3" type="primary">LOC111742743</name>
</gene>